<keyword evidence="6" id="KW-1185">Reference proteome</keyword>
<evidence type="ECO:0000313" key="6">
    <source>
        <dbReference type="Proteomes" id="UP000003704"/>
    </source>
</evidence>
<comment type="similarity">
    <text evidence="1">Belongs to the phosphate/phosphite/phosphonate binding protein family.</text>
</comment>
<evidence type="ECO:0000256" key="1">
    <source>
        <dbReference type="ARBA" id="ARBA00007162"/>
    </source>
</evidence>
<comment type="caution">
    <text evidence="5">The sequence shown here is derived from an EMBL/GenBank/DDBJ whole genome shotgun (WGS) entry which is preliminary data.</text>
</comment>
<protein>
    <submittedName>
        <fullName evidence="5">Phosphate/phosphite/phosphonate ABC transporter periplasmic binding family protein 1</fullName>
    </submittedName>
</protein>
<name>I8I2K0_9GAMM</name>
<dbReference type="Gene3D" id="3.40.190.10">
    <property type="entry name" value="Periplasmic binding protein-like II"/>
    <property type="match status" value="2"/>
</dbReference>
<feature type="signal peptide" evidence="3">
    <location>
        <begin position="1"/>
        <end position="24"/>
    </location>
</feature>
<dbReference type="GO" id="GO:0055085">
    <property type="term" value="P:transmembrane transport"/>
    <property type="evidence" value="ECO:0007669"/>
    <property type="project" value="InterPro"/>
</dbReference>
<keyword evidence="2 3" id="KW-0732">Signal</keyword>
<proteinExistence type="inferred from homology"/>
<sequence length="310" mass="32779">MIWNLLRRLLVAFTALAFIPSAFATPNDGSTQRPLRVMLIPADGGTATGTLADFKPLFDAITADTGLHFSLRVGSSYSAVVEAMKGGLIDVAWFGPVAYVQARKAGAAELLAVSVRDGESSYYAGIFVRANAPFKTLADLGAKRMSFGDINSTSSFSYQVAMLLEAGLDPARDLSELRITGSHAASLAALSSGLVDAACLSFNSYLRAVDAGSVHAEDYRVLARSEAIPNPPLAMSTALPVAIKQKLKTAFARVHQAGHIAAASLRGYGNSPVDRYDAAFPEAAFDKPAQMLERIGDPQLGAILRKAGQR</sequence>
<dbReference type="PANTHER" id="PTHR35841:SF1">
    <property type="entry name" value="PHOSPHONATES-BINDING PERIPLASMIC PROTEIN"/>
    <property type="match status" value="1"/>
</dbReference>
<dbReference type="GO" id="GO:0043190">
    <property type="term" value="C:ATP-binding cassette (ABC) transporter complex"/>
    <property type="evidence" value="ECO:0007669"/>
    <property type="project" value="InterPro"/>
</dbReference>
<evidence type="ECO:0000313" key="4">
    <source>
        <dbReference type="EMBL" id="EIT69919.1"/>
    </source>
</evidence>
<reference evidence="5" key="2">
    <citation type="submission" date="2012-05" db="EMBL/GenBank/DDBJ databases">
        <authorList>
            <person name="Park J.-H."/>
            <person name="Zylstra G.J."/>
            <person name="Chae J.-C."/>
        </authorList>
    </citation>
    <scope>NUCLEOTIDE SEQUENCE</scope>
    <source>
        <strain evidence="5">AP103</strain>
    </source>
</reference>
<dbReference type="Pfam" id="PF12974">
    <property type="entry name" value="Phosphonate-bd"/>
    <property type="match status" value="1"/>
</dbReference>
<dbReference type="NCBIfam" id="TIGR01098">
    <property type="entry name" value="3A0109s03R"/>
    <property type="match status" value="1"/>
</dbReference>
<organism evidence="5 6">
    <name type="scientific">Hydrocarboniphaga effusa AP103</name>
    <dbReference type="NCBI Taxonomy" id="1172194"/>
    <lineage>
        <taxon>Bacteria</taxon>
        <taxon>Pseudomonadati</taxon>
        <taxon>Pseudomonadota</taxon>
        <taxon>Gammaproteobacteria</taxon>
        <taxon>Nevskiales</taxon>
        <taxon>Nevskiaceae</taxon>
        <taxon>Hydrocarboniphaga</taxon>
    </lineage>
</organism>
<feature type="chain" id="PRO_5007674552" evidence="3">
    <location>
        <begin position="25"/>
        <end position="310"/>
    </location>
</feature>
<dbReference type="EMBL" id="AKGD01000001">
    <property type="protein sequence ID" value="EIT70106.1"/>
    <property type="molecule type" value="Genomic_DNA"/>
</dbReference>
<gene>
    <name evidence="4" type="ORF">WQQ_00560</name>
    <name evidence="5" type="ORF">WQQ_02430</name>
</gene>
<reference evidence="5 6" key="1">
    <citation type="journal article" date="2012" name="J. Bacteriol.">
        <title>Genome Sequence of n-Alkane-Degrading Hydrocarboniphaga effusa Strain AP103T (ATCC BAA-332T).</title>
        <authorList>
            <person name="Chang H.K."/>
            <person name="Zylstra G.J."/>
            <person name="Chae J.C."/>
        </authorList>
    </citation>
    <scope>NUCLEOTIDE SEQUENCE [LARGE SCALE GENOMIC DNA]</scope>
    <source>
        <strain evidence="5 6">AP103</strain>
    </source>
</reference>
<evidence type="ECO:0000313" key="5">
    <source>
        <dbReference type="EMBL" id="EIT70106.1"/>
    </source>
</evidence>
<dbReference type="EMBL" id="AKGD01000001">
    <property type="protein sequence ID" value="EIT69919.1"/>
    <property type="molecule type" value="Genomic_DNA"/>
</dbReference>
<dbReference type="AlphaFoldDB" id="I8I2K0"/>
<dbReference type="OrthoDB" id="225238at2"/>
<accession>I8I2K0</accession>
<dbReference type="PANTHER" id="PTHR35841">
    <property type="entry name" value="PHOSPHONATES-BINDING PERIPLASMIC PROTEIN"/>
    <property type="match status" value="1"/>
</dbReference>
<dbReference type="Proteomes" id="UP000003704">
    <property type="component" value="Unassembled WGS sequence"/>
</dbReference>
<evidence type="ECO:0000256" key="3">
    <source>
        <dbReference type="SAM" id="SignalP"/>
    </source>
</evidence>
<dbReference type="CDD" id="cd01071">
    <property type="entry name" value="PBP2_PhnD_like"/>
    <property type="match status" value="1"/>
</dbReference>
<dbReference type="RefSeq" id="WP_007183202.1">
    <property type="nucleotide sequence ID" value="NZ_AKGD01000001.1"/>
</dbReference>
<dbReference type="InterPro" id="IPR005770">
    <property type="entry name" value="PhnD"/>
</dbReference>
<dbReference type="SUPFAM" id="SSF53850">
    <property type="entry name" value="Periplasmic binding protein-like II"/>
    <property type="match status" value="1"/>
</dbReference>
<dbReference type="STRING" id="1172194.WQQ_00560"/>
<evidence type="ECO:0000256" key="2">
    <source>
        <dbReference type="ARBA" id="ARBA00022729"/>
    </source>
</evidence>